<dbReference type="InterPro" id="IPR006114">
    <property type="entry name" value="6PGDH_C"/>
</dbReference>
<comment type="caution">
    <text evidence="9">The sequence shown here is derived from an EMBL/GenBank/DDBJ whole genome shotgun (WGS) entry which is preliminary data.</text>
</comment>
<dbReference type="GO" id="GO:0004616">
    <property type="term" value="F:phosphogluconate dehydrogenase (decarboxylating) activity"/>
    <property type="evidence" value="ECO:0007669"/>
    <property type="project" value="UniProtKB-EC"/>
</dbReference>
<sequence>MEASPALSRIGLAGLAVMGQNLALNIAEKGFPISVYNRTTSKVDETVDRAHNEGNLPLFGQYNPRDFVLSIERPRSVIILVKAGAPVDQTIAALSAHMEPGDAIIDGGNEWYENTERRIAEANGRGLLYLGMGVSGGEEGARHGPSLMPGGSHQAYTNVQDILHKVAAQVEDGPCVTYIGEGGSGNFVKMVHNGIEYGDMQLISEAYDVLKNVGGLTNEELGEIFSEWNRGELESFLIEITADIFRIESFIEMFKNAAVFQECPSSVAPEVPQEVEFGRQFAESRKSSHDHGDAEDDDDTRIISLPRRASLSVWLEENGRTRKEWEKEMEWENEMEREGEWEIKWERRRTETTLYDMEM</sequence>
<dbReference type="FunFam" id="3.40.50.720:FF:000007">
    <property type="entry name" value="6-phosphogluconate dehydrogenase, decarboxylating"/>
    <property type="match status" value="1"/>
</dbReference>
<keyword evidence="6" id="KW-0570">Pentose shunt</keyword>
<dbReference type="EC" id="1.1.1.44" evidence="3"/>
<dbReference type="EMBL" id="RDQH01000340">
    <property type="protein sequence ID" value="RXH77106.1"/>
    <property type="molecule type" value="Genomic_DNA"/>
</dbReference>
<evidence type="ECO:0000313" key="10">
    <source>
        <dbReference type="Proteomes" id="UP000290289"/>
    </source>
</evidence>
<evidence type="ECO:0000259" key="8">
    <source>
        <dbReference type="SMART" id="SM01350"/>
    </source>
</evidence>
<dbReference type="Gene3D" id="3.40.50.720">
    <property type="entry name" value="NAD(P)-binding Rossmann-like Domain"/>
    <property type="match status" value="1"/>
</dbReference>
<dbReference type="STRING" id="3750.A0A498I0G3"/>
<name>A0A498I0G3_MALDO</name>
<dbReference type="UniPathway" id="UPA00115">
    <property type="reaction ID" value="UER00410"/>
</dbReference>
<dbReference type="PANTHER" id="PTHR11811">
    <property type="entry name" value="6-PHOSPHOGLUCONATE DEHYDROGENASE"/>
    <property type="match status" value="1"/>
</dbReference>
<dbReference type="GO" id="GO:0006098">
    <property type="term" value="P:pentose-phosphate shunt"/>
    <property type="evidence" value="ECO:0007669"/>
    <property type="project" value="UniProtKB-UniPathway"/>
</dbReference>
<protein>
    <recommendedName>
        <fullName evidence="3">phosphogluconate dehydrogenase (NADP(+)-dependent, decarboxylating)</fullName>
        <ecNumber evidence="3">1.1.1.44</ecNumber>
    </recommendedName>
</protein>
<keyword evidence="4" id="KW-0560">Oxidoreductase</keyword>
<proteinExistence type="inferred from homology"/>
<feature type="domain" description="6-phosphogluconate dehydrogenase C-terminal" evidence="8">
    <location>
        <begin position="185"/>
        <end position="326"/>
    </location>
</feature>
<feature type="region of interest" description="Disordered" evidence="7">
    <location>
        <begin position="281"/>
        <end position="301"/>
    </location>
</feature>
<dbReference type="Pfam" id="PF03446">
    <property type="entry name" value="NAD_binding_2"/>
    <property type="match status" value="1"/>
</dbReference>
<dbReference type="InterPro" id="IPR036291">
    <property type="entry name" value="NAD(P)-bd_dom_sf"/>
</dbReference>
<organism evidence="9 10">
    <name type="scientific">Malus domestica</name>
    <name type="common">Apple</name>
    <name type="synonym">Pyrus malus</name>
    <dbReference type="NCBI Taxonomy" id="3750"/>
    <lineage>
        <taxon>Eukaryota</taxon>
        <taxon>Viridiplantae</taxon>
        <taxon>Streptophyta</taxon>
        <taxon>Embryophyta</taxon>
        <taxon>Tracheophyta</taxon>
        <taxon>Spermatophyta</taxon>
        <taxon>Magnoliopsida</taxon>
        <taxon>eudicotyledons</taxon>
        <taxon>Gunneridae</taxon>
        <taxon>Pentapetalae</taxon>
        <taxon>rosids</taxon>
        <taxon>fabids</taxon>
        <taxon>Rosales</taxon>
        <taxon>Rosaceae</taxon>
        <taxon>Amygdaloideae</taxon>
        <taxon>Maleae</taxon>
        <taxon>Malus</taxon>
    </lineage>
</organism>
<evidence type="ECO:0000256" key="2">
    <source>
        <dbReference type="ARBA" id="ARBA00008419"/>
    </source>
</evidence>
<dbReference type="SMART" id="SM01350">
    <property type="entry name" value="6PGD"/>
    <property type="match status" value="1"/>
</dbReference>
<dbReference type="SUPFAM" id="SSF48179">
    <property type="entry name" value="6-phosphogluconate dehydrogenase C-terminal domain-like"/>
    <property type="match status" value="1"/>
</dbReference>
<dbReference type="GO" id="GO:0050661">
    <property type="term" value="F:NADP binding"/>
    <property type="evidence" value="ECO:0007669"/>
    <property type="project" value="InterPro"/>
</dbReference>
<evidence type="ECO:0000256" key="6">
    <source>
        <dbReference type="ARBA" id="ARBA00023126"/>
    </source>
</evidence>
<comment type="pathway">
    <text evidence="1">Carbohydrate degradation; pentose phosphate pathway; D-ribulose 5-phosphate from D-glucose 6-phosphate (oxidative stage): step 3/3.</text>
</comment>
<dbReference type="InterPro" id="IPR006115">
    <property type="entry name" value="6PGDH_NADP-bd"/>
</dbReference>
<evidence type="ECO:0000256" key="1">
    <source>
        <dbReference type="ARBA" id="ARBA00004874"/>
    </source>
</evidence>
<dbReference type="PRINTS" id="PR00076">
    <property type="entry name" value="6PGDHDRGNASE"/>
</dbReference>
<accession>A0A498I0G3</accession>
<feature type="compositionally biased region" description="Basic and acidic residues" evidence="7">
    <location>
        <begin position="282"/>
        <end position="292"/>
    </location>
</feature>
<evidence type="ECO:0000313" key="9">
    <source>
        <dbReference type="EMBL" id="RXH77106.1"/>
    </source>
</evidence>
<dbReference type="InterPro" id="IPR008927">
    <property type="entry name" value="6-PGluconate_DH-like_C_sf"/>
</dbReference>
<evidence type="ECO:0000256" key="4">
    <source>
        <dbReference type="ARBA" id="ARBA00023002"/>
    </source>
</evidence>
<keyword evidence="5" id="KW-0311">Gluconate utilization</keyword>
<evidence type="ECO:0000256" key="7">
    <source>
        <dbReference type="SAM" id="MobiDB-lite"/>
    </source>
</evidence>
<evidence type="ECO:0000256" key="3">
    <source>
        <dbReference type="ARBA" id="ARBA00013011"/>
    </source>
</evidence>
<dbReference type="InterPro" id="IPR013328">
    <property type="entry name" value="6PGD_dom2"/>
</dbReference>
<dbReference type="SUPFAM" id="SSF51735">
    <property type="entry name" value="NAD(P)-binding Rossmann-fold domains"/>
    <property type="match status" value="1"/>
</dbReference>
<dbReference type="AlphaFoldDB" id="A0A498I0G3"/>
<gene>
    <name evidence="9" type="ORF">DVH24_019994</name>
</gene>
<dbReference type="GO" id="GO:0019521">
    <property type="term" value="P:D-gluconate metabolic process"/>
    <property type="evidence" value="ECO:0007669"/>
    <property type="project" value="UniProtKB-KW"/>
</dbReference>
<dbReference type="Proteomes" id="UP000290289">
    <property type="component" value="Chromosome 14"/>
</dbReference>
<reference evidence="9 10" key="1">
    <citation type="submission" date="2018-10" db="EMBL/GenBank/DDBJ databases">
        <title>A high-quality apple genome assembly.</title>
        <authorList>
            <person name="Hu J."/>
        </authorList>
    </citation>
    <scope>NUCLEOTIDE SEQUENCE [LARGE SCALE GENOMIC DNA]</scope>
    <source>
        <strain evidence="10">cv. HFTH1</strain>
        <tissue evidence="9">Young leaf</tissue>
    </source>
</reference>
<evidence type="ECO:0000256" key="5">
    <source>
        <dbReference type="ARBA" id="ARBA00023064"/>
    </source>
</evidence>
<keyword evidence="10" id="KW-1185">Reference proteome</keyword>
<dbReference type="InterPro" id="IPR006183">
    <property type="entry name" value="Pgluconate_DH"/>
</dbReference>
<dbReference type="Pfam" id="PF00393">
    <property type="entry name" value="6PGD"/>
    <property type="match status" value="1"/>
</dbReference>
<comment type="similarity">
    <text evidence="2">Belongs to the 6-phosphogluconate dehydrogenase family.</text>
</comment>
<dbReference type="Gene3D" id="1.10.1040.10">
    <property type="entry name" value="N-(1-d-carboxylethyl)-l-norvaline Dehydrogenase, domain 2"/>
    <property type="match status" value="1"/>
</dbReference>